<feature type="compositionally biased region" description="Low complexity" evidence="1">
    <location>
        <begin position="123"/>
        <end position="133"/>
    </location>
</feature>
<evidence type="ECO:0000256" key="1">
    <source>
        <dbReference type="SAM" id="MobiDB-lite"/>
    </source>
</evidence>
<dbReference type="EMBL" id="QUTD01007034">
    <property type="protein sequence ID" value="RHY52106.1"/>
    <property type="molecule type" value="Genomic_DNA"/>
</dbReference>
<dbReference type="Proteomes" id="UP000266643">
    <property type="component" value="Unassembled WGS sequence"/>
</dbReference>
<evidence type="ECO:0000313" key="2">
    <source>
        <dbReference type="EMBL" id="RHY52106.1"/>
    </source>
</evidence>
<organism evidence="2 3">
    <name type="scientific">Aphanomyces astaci</name>
    <name type="common">Crayfish plague agent</name>
    <dbReference type="NCBI Taxonomy" id="112090"/>
    <lineage>
        <taxon>Eukaryota</taxon>
        <taxon>Sar</taxon>
        <taxon>Stramenopiles</taxon>
        <taxon>Oomycota</taxon>
        <taxon>Saprolegniomycetes</taxon>
        <taxon>Saprolegniales</taxon>
        <taxon>Verrucalvaceae</taxon>
        <taxon>Aphanomyces</taxon>
    </lineage>
</organism>
<proteinExistence type="predicted"/>
<feature type="region of interest" description="Disordered" evidence="1">
    <location>
        <begin position="62"/>
        <end position="192"/>
    </location>
</feature>
<feature type="compositionally biased region" description="Basic and acidic residues" evidence="1">
    <location>
        <begin position="162"/>
        <end position="172"/>
    </location>
</feature>
<sequence length="192" mass="20829">LPAPHFLDGTNPDVTFESTVAEMKLRWRRNERSWLAPASPTSPFAKGSMSVVYDASTRATLANRKATRLRPSSSSPKKQHAMRRQTAIDSTSFHPPSSPSAPRRPSLHRAMTMGLVSSPPPSVDFDSVSVAADAIDDDDDDMEDMLSDQGASSPLASSPLERSMDGECRFELSSESGLDDDDDDDVEDDVTA</sequence>
<comment type="caution">
    <text evidence="2">The sequence shown here is derived from an EMBL/GenBank/DDBJ whole genome shotgun (WGS) entry which is preliminary data.</text>
</comment>
<dbReference type="AlphaFoldDB" id="A0A397CSE8"/>
<feature type="compositionally biased region" description="Acidic residues" evidence="1">
    <location>
        <begin position="134"/>
        <end position="146"/>
    </location>
</feature>
<protein>
    <submittedName>
        <fullName evidence="2">Uncharacterized protein</fullName>
    </submittedName>
</protein>
<evidence type="ECO:0000313" key="3">
    <source>
        <dbReference type="Proteomes" id="UP000266643"/>
    </source>
</evidence>
<feature type="non-terminal residue" evidence="2">
    <location>
        <position position="1"/>
    </location>
</feature>
<gene>
    <name evidence="2" type="ORF">DYB30_008999</name>
</gene>
<accession>A0A397CSE8</accession>
<reference evidence="2 3" key="1">
    <citation type="submission" date="2018-08" db="EMBL/GenBank/DDBJ databases">
        <title>Aphanomyces genome sequencing and annotation.</title>
        <authorList>
            <person name="Minardi D."/>
            <person name="Oidtmann B."/>
            <person name="Van Der Giezen M."/>
            <person name="Studholme D.J."/>
        </authorList>
    </citation>
    <scope>NUCLEOTIDE SEQUENCE [LARGE SCALE GENOMIC DNA]</scope>
    <source>
        <strain evidence="2 3">D2</strain>
    </source>
</reference>
<dbReference type="VEuPathDB" id="FungiDB:H257_14695"/>
<feature type="compositionally biased region" description="Acidic residues" evidence="1">
    <location>
        <begin position="177"/>
        <end position="192"/>
    </location>
</feature>
<name>A0A397CSE8_APHAT</name>